<evidence type="ECO:0000313" key="9">
    <source>
        <dbReference type="Proteomes" id="UP001501251"/>
    </source>
</evidence>
<evidence type="ECO:0000256" key="3">
    <source>
        <dbReference type="ARBA" id="ARBA00022801"/>
    </source>
</evidence>
<feature type="active site" description="Charge relay system" evidence="5">
    <location>
        <position position="198"/>
    </location>
</feature>
<dbReference type="PROSITE" id="PS50022">
    <property type="entry name" value="FA58C_3"/>
    <property type="match status" value="1"/>
</dbReference>
<keyword evidence="2 5" id="KW-0645">Protease</keyword>
<dbReference type="PROSITE" id="PS00138">
    <property type="entry name" value="SUBTILASE_SER"/>
    <property type="match status" value="1"/>
</dbReference>
<comment type="caution">
    <text evidence="8">The sequence shown here is derived from an EMBL/GenBank/DDBJ whole genome shotgun (WGS) entry which is preliminary data.</text>
</comment>
<sequence length="765" mass="79209">MSRSMRLLRALVTATVATAVVFSSNAAHAGGPANTLAAAEPTPSPKIPAAVRNSVADGGVATFWVRLARRADLGTVAGKQTRAGRATEVIRVRKEAAESSQRQVIATLRAAQADFTSFWISNTVKVTGDGALLKRLAALPEVAKIEADVPIVIPEPIVAPRAQATVAGIEWNIGKIGADRVWSEFSDRGQGIVVANIDTGVQWDHPALTGQYRGNSGGGVNHNYAWFNPVGGCPTAAPCDTDGHGTHTMGTMAGDDGGTNKIGVAPGVKWIAAKGCEGTNCSAAALLAAGQWMLAPTDLAGQNPRPDLAPDVVNNSWGSLGYSEWYADVLASWVQAGIFPAFAIGNDGPACGTAGYPGGLVHAYSSAAFDVNDVIAPFSSRGDGASYIKPDIAAPGVNVRSSVPGGYASHSGTSMASPHTAATVALIWAAVPSLRGNVDATREILNVTAVPKSDTSCASAGTANEVWGRGKLDAYAAVARARSGVIAPGTELPVVMGYNRTLPGTDGHWGFSSVDDDPATYWEVPAFVNSVSINYAFDGGRRTTDKVVVQLPAGEPARTLTMSVQAAYEGTVDNVTVSPAQTYSFNPATGNKVTITFPPVHGCCLSLSFPNGPWSPTIKIAEVQAFSAAGKNAALGRPVQGSAQPGYGTANTVDGNTATYWESVNNAFPQSLTVDLGATCRIYQVEMTLPPSWGARTQTLSIEGSTDGVTYRPIAGSRAYAFTPASGNAVAVGFNMAAVRYVRLVFTANTAWPAGQLSELRVLAS</sequence>
<reference evidence="9" key="1">
    <citation type="journal article" date="2019" name="Int. J. Syst. Evol. Microbiol.">
        <title>The Global Catalogue of Microorganisms (GCM) 10K type strain sequencing project: providing services to taxonomists for standard genome sequencing and annotation.</title>
        <authorList>
            <consortium name="The Broad Institute Genomics Platform"/>
            <consortium name="The Broad Institute Genome Sequencing Center for Infectious Disease"/>
            <person name="Wu L."/>
            <person name="Ma J."/>
        </authorList>
    </citation>
    <scope>NUCLEOTIDE SEQUENCE [LARGE SCALE GENOMIC DNA]</scope>
    <source>
        <strain evidence="9">JCM 17388</strain>
    </source>
</reference>
<name>A0ABP8BLQ0_9ACTN</name>
<evidence type="ECO:0000256" key="5">
    <source>
        <dbReference type="PROSITE-ProRule" id="PRU01240"/>
    </source>
</evidence>
<gene>
    <name evidence="8" type="ORF">GCM10022252_77100</name>
</gene>
<comment type="similarity">
    <text evidence="1 5">Belongs to the peptidase S8 family.</text>
</comment>
<dbReference type="PANTHER" id="PTHR43806:SF67">
    <property type="entry name" value="EGF-LIKE DOMAIN-CONTAINING PROTEIN"/>
    <property type="match status" value="1"/>
</dbReference>
<feature type="active site" description="Charge relay system" evidence="5">
    <location>
        <position position="414"/>
    </location>
</feature>
<dbReference type="SMART" id="SM00231">
    <property type="entry name" value="FA58C"/>
    <property type="match status" value="1"/>
</dbReference>
<dbReference type="Proteomes" id="UP001501251">
    <property type="component" value="Unassembled WGS sequence"/>
</dbReference>
<accession>A0ABP8BLQ0</accession>
<dbReference type="Gene3D" id="3.40.50.200">
    <property type="entry name" value="Peptidase S8/S53 domain"/>
    <property type="match status" value="1"/>
</dbReference>
<dbReference type="InterPro" id="IPR015500">
    <property type="entry name" value="Peptidase_S8_subtilisin-rel"/>
</dbReference>
<dbReference type="Pfam" id="PF00082">
    <property type="entry name" value="Peptidase_S8"/>
    <property type="match status" value="1"/>
</dbReference>
<feature type="chain" id="PRO_5046296699" description="F5/8 type C domain-containing protein" evidence="6">
    <location>
        <begin position="30"/>
        <end position="765"/>
    </location>
</feature>
<keyword evidence="3 5" id="KW-0378">Hydrolase</keyword>
<evidence type="ECO:0000256" key="4">
    <source>
        <dbReference type="ARBA" id="ARBA00022825"/>
    </source>
</evidence>
<dbReference type="SUPFAM" id="SSF49785">
    <property type="entry name" value="Galactose-binding domain-like"/>
    <property type="match status" value="1"/>
</dbReference>
<feature type="domain" description="F5/8 type C" evidence="7">
    <location>
        <begin position="615"/>
        <end position="765"/>
    </location>
</feature>
<feature type="active site" description="Charge relay system" evidence="5">
    <location>
        <position position="244"/>
    </location>
</feature>
<dbReference type="InterPro" id="IPR036852">
    <property type="entry name" value="Peptidase_S8/S53_dom_sf"/>
</dbReference>
<evidence type="ECO:0000256" key="2">
    <source>
        <dbReference type="ARBA" id="ARBA00022670"/>
    </source>
</evidence>
<dbReference type="PROSITE" id="PS51892">
    <property type="entry name" value="SUBTILASE"/>
    <property type="match status" value="1"/>
</dbReference>
<dbReference type="InterPro" id="IPR050131">
    <property type="entry name" value="Peptidase_S8_subtilisin-like"/>
</dbReference>
<keyword evidence="6" id="KW-0732">Signal</keyword>
<protein>
    <recommendedName>
        <fullName evidence="7">F5/8 type C domain-containing protein</fullName>
    </recommendedName>
</protein>
<dbReference type="InterPro" id="IPR000421">
    <property type="entry name" value="FA58C"/>
</dbReference>
<dbReference type="PANTHER" id="PTHR43806">
    <property type="entry name" value="PEPTIDASE S8"/>
    <property type="match status" value="1"/>
</dbReference>
<dbReference type="Gene3D" id="2.60.120.260">
    <property type="entry name" value="Galactose-binding domain-like"/>
    <property type="match status" value="2"/>
</dbReference>
<evidence type="ECO:0000313" key="8">
    <source>
        <dbReference type="EMBL" id="GAA4209959.1"/>
    </source>
</evidence>
<evidence type="ECO:0000256" key="6">
    <source>
        <dbReference type="SAM" id="SignalP"/>
    </source>
</evidence>
<dbReference type="InterPro" id="IPR000209">
    <property type="entry name" value="Peptidase_S8/S53_dom"/>
</dbReference>
<proteinExistence type="inferred from homology"/>
<keyword evidence="9" id="KW-1185">Reference proteome</keyword>
<dbReference type="InterPro" id="IPR023828">
    <property type="entry name" value="Peptidase_S8_Ser-AS"/>
</dbReference>
<evidence type="ECO:0000256" key="1">
    <source>
        <dbReference type="ARBA" id="ARBA00011073"/>
    </source>
</evidence>
<dbReference type="EMBL" id="BAABAQ010000021">
    <property type="protein sequence ID" value="GAA4209959.1"/>
    <property type="molecule type" value="Genomic_DNA"/>
</dbReference>
<organism evidence="8 9">
    <name type="scientific">Streptosporangium oxazolinicum</name>
    <dbReference type="NCBI Taxonomy" id="909287"/>
    <lineage>
        <taxon>Bacteria</taxon>
        <taxon>Bacillati</taxon>
        <taxon>Actinomycetota</taxon>
        <taxon>Actinomycetes</taxon>
        <taxon>Streptosporangiales</taxon>
        <taxon>Streptosporangiaceae</taxon>
        <taxon>Streptosporangium</taxon>
    </lineage>
</organism>
<dbReference type="Pfam" id="PF00754">
    <property type="entry name" value="F5_F8_type_C"/>
    <property type="match status" value="1"/>
</dbReference>
<evidence type="ECO:0000259" key="7">
    <source>
        <dbReference type="PROSITE" id="PS50022"/>
    </source>
</evidence>
<keyword evidence="4 5" id="KW-0720">Serine protease</keyword>
<feature type="signal peptide" evidence="6">
    <location>
        <begin position="1"/>
        <end position="29"/>
    </location>
</feature>
<dbReference type="InterPro" id="IPR008979">
    <property type="entry name" value="Galactose-bd-like_sf"/>
</dbReference>
<dbReference type="SUPFAM" id="SSF52743">
    <property type="entry name" value="Subtilisin-like"/>
    <property type="match status" value="1"/>
</dbReference>
<dbReference type="PRINTS" id="PR00723">
    <property type="entry name" value="SUBTILISIN"/>
</dbReference>